<keyword evidence="1" id="KW-0175">Coiled coil</keyword>
<feature type="compositionally biased region" description="Basic and acidic residues" evidence="2">
    <location>
        <begin position="25"/>
        <end position="35"/>
    </location>
</feature>
<organism evidence="3 4">
    <name type="scientific">Anaeramoeba flamelloides</name>
    <dbReference type="NCBI Taxonomy" id="1746091"/>
    <lineage>
        <taxon>Eukaryota</taxon>
        <taxon>Metamonada</taxon>
        <taxon>Anaeramoebidae</taxon>
        <taxon>Anaeramoeba</taxon>
    </lineage>
</organism>
<gene>
    <name evidence="3" type="ORF">M0812_04509</name>
</gene>
<accession>A0AAV8AGE9</accession>
<name>A0AAV8AGE9_9EUKA</name>
<feature type="region of interest" description="Disordered" evidence="2">
    <location>
        <begin position="22"/>
        <end position="43"/>
    </location>
</feature>
<evidence type="ECO:0000313" key="4">
    <source>
        <dbReference type="Proteomes" id="UP001146793"/>
    </source>
</evidence>
<proteinExistence type="predicted"/>
<evidence type="ECO:0000256" key="2">
    <source>
        <dbReference type="SAM" id="MobiDB-lite"/>
    </source>
</evidence>
<feature type="region of interest" description="Disordered" evidence="2">
    <location>
        <begin position="250"/>
        <end position="290"/>
    </location>
</feature>
<dbReference type="AlphaFoldDB" id="A0AAV8AGE9"/>
<feature type="compositionally biased region" description="Low complexity" evidence="2">
    <location>
        <begin position="259"/>
        <end position="276"/>
    </location>
</feature>
<evidence type="ECO:0000313" key="3">
    <source>
        <dbReference type="EMBL" id="KAJ3452734.1"/>
    </source>
</evidence>
<dbReference type="EMBL" id="JANTQA010000008">
    <property type="protein sequence ID" value="KAJ3452734.1"/>
    <property type="molecule type" value="Genomic_DNA"/>
</dbReference>
<comment type="caution">
    <text evidence="3">The sequence shown here is derived from an EMBL/GenBank/DDBJ whole genome shotgun (WGS) entry which is preliminary data.</text>
</comment>
<evidence type="ECO:0000256" key="1">
    <source>
        <dbReference type="SAM" id="Coils"/>
    </source>
</evidence>
<feature type="coiled-coil region" evidence="1">
    <location>
        <begin position="148"/>
        <end position="175"/>
    </location>
</feature>
<protein>
    <submittedName>
        <fullName evidence="3">Uncharacterized protein</fullName>
    </submittedName>
</protein>
<dbReference type="Proteomes" id="UP001146793">
    <property type="component" value="Unassembled WGS sequence"/>
</dbReference>
<sequence length="290" mass="34387">MAKKINNYFQNLSNLDVTQLQDPLNNREESREQKTLRGNQSKSIRQNSLDSGFKCMKIKNLRTQEQESKCECRCDSKEDVLWLQIPTCHQIETVYSNTSSQDDGMDNDNDNESYKLKASNKNGFGFNISLSDLELEQKMIEDEDQQELLEIEKLLKDIQINKKQAQIKLKEDLSQVLTSTMPNKVQVQTQEQENSRILYCFEPQVKIPTLDQFKKTREEYLRAVIGVEIKDEIKYSPRQLKRIRRKRQKLKQEQEQEQEQNQTKNQKQKLVQQKNNKLVEQKKNRKKKHC</sequence>
<reference evidence="3" key="1">
    <citation type="submission" date="2022-08" db="EMBL/GenBank/DDBJ databases">
        <title>Novel sulphate-reducing endosymbionts in the free-living metamonad Anaeramoeba.</title>
        <authorList>
            <person name="Jerlstrom-Hultqvist J."/>
            <person name="Cepicka I."/>
            <person name="Gallot-Lavallee L."/>
            <person name="Salas-Leiva D."/>
            <person name="Curtis B.A."/>
            <person name="Zahonova K."/>
            <person name="Pipaliya S."/>
            <person name="Dacks J."/>
            <person name="Roger A.J."/>
        </authorList>
    </citation>
    <scope>NUCLEOTIDE SEQUENCE</scope>
    <source>
        <strain evidence="3">Busselton2</strain>
    </source>
</reference>